<organism evidence="2 3">
    <name type="scientific">Actinomadura harenae</name>
    <dbReference type="NCBI Taxonomy" id="2483351"/>
    <lineage>
        <taxon>Bacteria</taxon>
        <taxon>Bacillati</taxon>
        <taxon>Actinomycetota</taxon>
        <taxon>Actinomycetes</taxon>
        <taxon>Streptosporangiales</taxon>
        <taxon>Thermomonosporaceae</taxon>
        <taxon>Actinomadura</taxon>
    </lineage>
</organism>
<dbReference type="PIRSF" id="PIRSF017393">
    <property type="entry name" value="MTase_SAV2177"/>
    <property type="match status" value="1"/>
</dbReference>
<name>A0A3M2M075_9ACTN</name>
<comment type="caution">
    <text evidence="2">The sequence shown here is derived from an EMBL/GenBank/DDBJ whole genome shotgun (WGS) entry which is preliminary data.</text>
</comment>
<dbReference type="AlphaFoldDB" id="A0A3M2M075"/>
<feature type="region of interest" description="Disordered" evidence="1">
    <location>
        <begin position="1"/>
        <end position="45"/>
    </location>
</feature>
<dbReference type="Proteomes" id="UP000282674">
    <property type="component" value="Unassembled WGS sequence"/>
</dbReference>
<accession>A0A3M2M075</accession>
<dbReference type="SUPFAM" id="SSF53335">
    <property type="entry name" value="S-adenosyl-L-methionine-dependent methyltransferases"/>
    <property type="match status" value="1"/>
</dbReference>
<dbReference type="Gene3D" id="3.40.50.150">
    <property type="entry name" value="Vaccinia Virus protein VP39"/>
    <property type="match status" value="1"/>
</dbReference>
<dbReference type="GO" id="GO:0032259">
    <property type="term" value="P:methylation"/>
    <property type="evidence" value="ECO:0007669"/>
    <property type="project" value="UniProtKB-KW"/>
</dbReference>
<dbReference type="GO" id="GO:0008168">
    <property type="term" value="F:methyltransferase activity"/>
    <property type="evidence" value="ECO:0007669"/>
    <property type="project" value="UniProtKB-KW"/>
</dbReference>
<evidence type="ECO:0000313" key="2">
    <source>
        <dbReference type="EMBL" id="RMI42832.1"/>
    </source>
</evidence>
<keyword evidence="3" id="KW-1185">Reference proteome</keyword>
<feature type="compositionally biased region" description="Basic and acidic residues" evidence="1">
    <location>
        <begin position="1"/>
        <end position="31"/>
    </location>
</feature>
<proteinExistence type="predicted"/>
<sequence>MEHDGRSPDGSDGERRTDDAERRVGDAERRPGAARSAHPSIDPEVPHSARIWNHWLGGKDNYAADRAAGDKVRAVYPAIVDVARQSRLFLGRAVRHLVAEEGVTQFLDVGTGLPTADNTHEVAQRLAPRSRIVYVDNDPLVLVHARALLTSTPEGACAYIDADARDPERILARAADTLDFTRPVALMMLGILGSIWDDGEAMAVRDHLVDALPPGSHLVLEDGTGAVDPDAAADAEHVRAEAGDPYKLRSPEGLAEFFHGLKLLDPGVVAVSRWRPDPNPWGTPPEVTAYGGVAAKP</sequence>
<reference evidence="2 3" key="1">
    <citation type="submission" date="2018-10" db="EMBL/GenBank/DDBJ databases">
        <title>Isolation from soil.</title>
        <authorList>
            <person name="Hu J."/>
        </authorList>
    </citation>
    <scope>NUCLEOTIDE SEQUENCE [LARGE SCALE GENOMIC DNA]</scope>
    <source>
        <strain evidence="2 3">NEAU-Ht49</strain>
    </source>
</reference>
<dbReference type="Pfam" id="PF04672">
    <property type="entry name" value="Methyltransf_19"/>
    <property type="match status" value="1"/>
</dbReference>
<protein>
    <submittedName>
        <fullName evidence="2">SAM-dependent methyltransferase</fullName>
    </submittedName>
</protein>
<dbReference type="InterPro" id="IPR006764">
    <property type="entry name" value="SAM_dep_MeTrfase_SAV2177_type"/>
</dbReference>
<dbReference type="EMBL" id="RFFG01000030">
    <property type="protein sequence ID" value="RMI42832.1"/>
    <property type="molecule type" value="Genomic_DNA"/>
</dbReference>
<dbReference type="OrthoDB" id="3216820at2"/>
<evidence type="ECO:0000313" key="3">
    <source>
        <dbReference type="Proteomes" id="UP000282674"/>
    </source>
</evidence>
<dbReference type="RefSeq" id="WP_122195654.1">
    <property type="nucleotide sequence ID" value="NZ_JBHSKC010000019.1"/>
</dbReference>
<keyword evidence="2" id="KW-0808">Transferase</keyword>
<dbReference type="InterPro" id="IPR029063">
    <property type="entry name" value="SAM-dependent_MTases_sf"/>
</dbReference>
<keyword evidence="2" id="KW-0489">Methyltransferase</keyword>
<evidence type="ECO:0000256" key="1">
    <source>
        <dbReference type="SAM" id="MobiDB-lite"/>
    </source>
</evidence>
<gene>
    <name evidence="2" type="ORF">EBO15_18530</name>
</gene>